<dbReference type="Proteomes" id="UP000712281">
    <property type="component" value="Unassembled WGS sequence"/>
</dbReference>
<evidence type="ECO:0000313" key="3">
    <source>
        <dbReference type="Proteomes" id="UP000712281"/>
    </source>
</evidence>
<reference evidence="2" key="1">
    <citation type="submission" date="2019-12" db="EMBL/GenBank/DDBJ databases">
        <title>Genome sequencing and annotation of Brassica cretica.</title>
        <authorList>
            <person name="Studholme D.J."/>
            <person name="Sarris P.F."/>
        </authorList>
    </citation>
    <scope>NUCLEOTIDE SEQUENCE</scope>
    <source>
        <strain evidence="2">PFS-001/15</strain>
        <tissue evidence="2">Leaf</tissue>
    </source>
</reference>
<protein>
    <submittedName>
        <fullName evidence="2">Uncharacterized protein</fullName>
    </submittedName>
</protein>
<feature type="region of interest" description="Disordered" evidence="1">
    <location>
        <begin position="1"/>
        <end position="54"/>
    </location>
</feature>
<evidence type="ECO:0000256" key="1">
    <source>
        <dbReference type="SAM" id="MobiDB-lite"/>
    </source>
</evidence>
<accession>A0A8S9MPD0</accession>
<dbReference type="AlphaFoldDB" id="A0A8S9MPD0"/>
<dbReference type="EMBL" id="QGKW02000007">
    <property type="protein sequence ID" value="KAF2619661.1"/>
    <property type="molecule type" value="Genomic_DNA"/>
</dbReference>
<name>A0A8S9MPD0_BRACR</name>
<comment type="caution">
    <text evidence="2">The sequence shown here is derived from an EMBL/GenBank/DDBJ whole genome shotgun (WGS) entry which is preliminary data.</text>
</comment>
<gene>
    <name evidence="2" type="ORF">F2Q68_00040103</name>
</gene>
<feature type="compositionally biased region" description="Polar residues" evidence="1">
    <location>
        <begin position="1"/>
        <end position="33"/>
    </location>
</feature>
<organism evidence="2 3">
    <name type="scientific">Brassica cretica</name>
    <name type="common">Mustard</name>
    <dbReference type="NCBI Taxonomy" id="69181"/>
    <lineage>
        <taxon>Eukaryota</taxon>
        <taxon>Viridiplantae</taxon>
        <taxon>Streptophyta</taxon>
        <taxon>Embryophyta</taxon>
        <taxon>Tracheophyta</taxon>
        <taxon>Spermatophyta</taxon>
        <taxon>Magnoliopsida</taxon>
        <taxon>eudicotyledons</taxon>
        <taxon>Gunneridae</taxon>
        <taxon>Pentapetalae</taxon>
        <taxon>rosids</taxon>
        <taxon>malvids</taxon>
        <taxon>Brassicales</taxon>
        <taxon>Brassicaceae</taxon>
        <taxon>Brassiceae</taxon>
        <taxon>Brassica</taxon>
    </lineage>
</organism>
<proteinExistence type="predicted"/>
<sequence>MPTISQSPSPVVQPTNAENTASEPSTTDSPSTRQPHEESGSAGFGGGLQPQKEE</sequence>
<evidence type="ECO:0000313" key="2">
    <source>
        <dbReference type="EMBL" id="KAF2619661.1"/>
    </source>
</evidence>